<dbReference type="InterPro" id="IPR025227">
    <property type="entry name" value="DUF4169"/>
</dbReference>
<organism evidence="2 3">
    <name type="scientific">Sphingomonas oligophenolica</name>
    <dbReference type="NCBI Taxonomy" id="301154"/>
    <lineage>
        <taxon>Bacteria</taxon>
        <taxon>Pseudomonadati</taxon>
        <taxon>Pseudomonadota</taxon>
        <taxon>Alphaproteobacteria</taxon>
        <taxon>Sphingomonadales</taxon>
        <taxon>Sphingomonadaceae</taxon>
        <taxon>Sphingomonas</taxon>
    </lineage>
</organism>
<protein>
    <submittedName>
        <fullName evidence="2">DUF4169 family protein</fullName>
    </submittedName>
</protein>
<evidence type="ECO:0000313" key="2">
    <source>
        <dbReference type="EMBL" id="MEN2789412.1"/>
    </source>
</evidence>
<dbReference type="Proteomes" id="UP001419910">
    <property type="component" value="Unassembled WGS sequence"/>
</dbReference>
<proteinExistence type="predicted"/>
<dbReference type="RefSeq" id="WP_343887288.1">
    <property type="nucleotide sequence ID" value="NZ_BAAAEH010000002.1"/>
</dbReference>
<dbReference type="EMBL" id="JBDIME010000004">
    <property type="protein sequence ID" value="MEN2789412.1"/>
    <property type="molecule type" value="Genomic_DNA"/>
</dbReference>
<accession>A0ABU9Y0T4</accession>
<name>A0ABU9Y0T4_9SPHN</name>
<comment type="caution">
    <text evidence="2">The sequence shown here is derived from an EMBL/GenBank/DDBJ whole genome shotgun (WGS) entry which is preliminary data.</text>
</comment>
<evidence type="ECO:0000313" key="3">
    <source>
        <dbReference type="Proteomes" id="UP001419910"/>
    </source>
</evidence>
<dbReference type="Pfam" id="PF13770">
    <property type="entry name" value="DUF4169"/>
    <property type="match status" value="1"/>
</dbReference>
<gene>
    <name evidence="2" type="ORF">ABC974_07240</name>
</gene>
<evidence type="ECO:0000256" key="1">
    <source>
        <dbReference type="SAM" id="MobiDB-lite"/>
    </source>
</evidence>
<feature type="compositionally biased region" description="Basic and acidic residues" evidence="1">
    <location>
        <begin position="34"/>
        <end position="58"/>
    </location>
</feature>
<sequence>MADIINLRLARKARGRAAAEAEAAANRVKFGQSRQEKQAGRAETLRVDKTLDGAKRED</sequence>
<feature type="region of interest" description="Disordered" evidence="1">
    <location>
        <begin position="24"/>
        <end position="58"/>
    </location>
</feature>
<reference evidence="2 3" key="1">
    <citation type="submission" date="2024-05" db="EMBL/GenBank/DDBJ databases">
        <authorList>
            <person name="Liu Q."/>
            <person name="Xin Y.-H."/>
        </authorList>
    </citation>
    <scope>NUCLEOTIDE SEQUENCE [LARGE SCALE GENOMIC DNA]</scope>
    <source>
        <strain evidence="2 3">CGMCC 1.10181</strain>
    </source>
</reference>
<keyword evidence="3" id="KW-1185">Reference proteome</keyword>